<dbReference type="PANTHER" id="PTHR30344">
    <property type="entry name" value="6-PHOSPHOGLUCONOLACTONASE-RELATED"/>
    <property type="match status" value="1"/>
</dbReference>
<dbReference type="AlphaFoldDB" id="A0A2N3NF64"/>
<dbReference type="STRING" id="41688.A0A2N3NF64"/>
<comment type="caution">
    <text evidence="3">The sequence shown here is derived from an EMBL/GenBank/DDBJ whole genome shotgun (WGS) entry which is preliminary data.</text>
</comment>
<protein>
    <recommendedName>
        <fullName evidence="5">6-phosphogluconolactonase</fullName>
    </recommendedName>
</protein>
<dbReference type="Proteomes" id="UP000233524">
    <property type="component" value="Unassembled WGS sequence"/>
</dbReference>
<dbReference type="Gene3D" id="2.130.10.10">
    <property type="entry name" value="YVTN repeat-like/Quinoprotein amine dehydrogenase"/>
    <property type="match status" value="1"/>
</dbReference>
<dbReference type="VEuPathDB" id="FungiDB:jhhlp_002829"/>
<keyword evidence="2" id="KW-0732">Signal</keyword>
<dbReference type="Pfam" id="PF10282">
    <property type="entry name" value="Lactonase"/>
    <property type="match status" value="1"/>
</dbReference>
<accession>A0A2N3NF64</accession>
<evidence type="ECO:0000256" key="2">
    <source>
        <dbReference type="SAM" id="SignalP"/>
    </source>
</evidence>
<dbReference type="OrthoDB" id="9972196at2759"/>
<dbReference type="EMBL" id="NLAX01000008">
    <property type="protein sequence ID" value="PKS11068.1"/>
    <property type="molecule type" value="Genomic_DNA"/>
</dbReference>
<feature type="chain" id="PRO_5014613106" description="6-phosphogluconolactonase" evidence="2">
    <location>
        <begin position="17"/>
        <end position="390"/>
    </location>
</feature>
<name>A0A2N3NF64_9PEZI</name>
<dbReference type="InterPro" id="IPR011048">
    <property type="entry name" value="Haem_d1_sf"/>
</dbReference>
<gene>
    <name evidence="3" type="ORF">jhhlp_002829</name>
</gene>
<evidence type="ECO:0000313" key="3">
    <source>
        <dbReference type="EMBL" id="PKS11068.1"/>
    </source>
</evidence>
<organism evidence="3 4">
    <name type="scientific">Lomentospora prolificans</name>
    <dbReference type="NCBI Taxonomy" id="41688"/>
    <lineage>
        <taxon>Eukaryota</taxon>
        <taxon>Fungi</taxon>
        <taxon>Dikarya</taxon>
        <taxon>Ascomycota</taxon>
        <taxon>Pezizomycotina</taxon>
        <taxon>Sordariomycetes</taxon>
        <taxon>Hypocreomycetidae</taxon>
        <taxon>Microascales</taxon>
        <taxon>Microascaceae</taxon>
        <taxon>Lomentospora</taxon>
    </lineage>
</organism>
<dbReference type="InParanoid" id="A0A2N3NF64"/>
<comment type="similarity">
    <text evidence="1">Belongs to the cycloisomerase 2 family.</text>
</comment>
<dbReference type="SUPFAM" id="SSF51004">
    <property type="entry name" value="C-terminal (heme d1) domain of cytochrome cd1-nitrite reductase"/>
    <property type="match status" value="1"/>
</dbReference>
<sequence>MSLRTLSLLFPATALAASSLLVSHFEGTLYSLTLDDAASDLSISGQVSTGGGMPSWLTLDSEAKKLYVTDEAWFGTTKLTTYSVAADGALTKEAETSTPGGELHSCLYGGDDGKSFIAAAQYNGGAVINYKLPISPAASTPIQHLKFTMSGPGPRPDRQDAPHIHSTFTDPSGRYLLTADLGADVVRIFSIDASSGELTECPAAKTAPGDGPRHGAFWSPADADTDINILYTVNELGNSVTSWDVSYPESGCLTLTKKKTIGTLPADKTPPPGSKASEIRVRDNFIYASNRFDKSFGQNEDSIARYEIDPATGDFSFAEITSAFSSFPRSFDINADGTMVAIGGQTSSNVAIVERDPTTGKLGSLLANIAVGKPGAEMNEDGLSAVIWNE</sequence>
<dbReference type="InterPro" id="IPR019405">
    <property type="entry name" value="Lactonase_7-beta_prop"/>
</dbReference>
<dbReference type="InterPro" id="IPR050282">
    <property type="entry name" value="Cycloisomerase_2"/>
</dbReference>
<evidence type="ECO:0000313" key="4">
    <source>
        <dbReference type="Proteomes" id="UP000233524"/>
    </source>
</evidence>
<reference evidence="3 4" key="1">
    <citation type="journal article" date="2017" name="G3 (Bethesda)">
        <title>First Draft Genome Sequence of the Pathogenic Fungus Lomentospora prolificans (Formerly Scedosporium prolificans).</title>
        <authorList>
            <person name="Luo R."/>
            <person name="Zimin A."/>
            <person name="Workman R."/>
            <person name="Fan Y."/>
            <person name="Pertea G."/>
            <person name="Grossman N."/>
            <person name="Wear M.P."/>
            <person name="Jia B."/>
            <person name="Miller H."/>
            <person name="Casadevall A."/>
            <person name="Timp W."/>
            <person name="Zhang S.X."/>
            <person name="Salzberg S.L."/>
        </authorList>
    </citation>
    <scope>NUCLEOTIDE SEQUENCE [LARGE SCALE GENOMIC DNA]</scope>
    <source>
        <strain evidence="3 4">JHH-5317</strain>
    </source>
</reference>
<evidence type="ECO:0008006" key="5">
    <source>
        <dbReference type="Google" id="ProtNLM"/>
    </source>
</evidence>
<proteinExistence type="inferred from homology"/>
<dbReference type="InterPro" id="IPR015943">
    <property type="entry name" value="WD40/YVTN_repeat-like_dom_sf"/>
</dbReference>
<feature type="signal peptide" evidence="2">
    <location>
        <begin position="1"/>
        <end position="16"/>
    </location>
</feature>
<dbReference type="GO" id="GO:0017057">
    <property type="term" value="F:6-phosphogluconolactonase activity"/>
    <property type="evidence" value="ECO:0007669"/>
    <property type="project" value="TreeGrafter"/>
</dbReference>
<evidence type="ECO:0000256" key="1">
    <source>
        <dbReference type="ARBA" id="ARBA00005564"/>
    </source>
</evidence>
<dbReference type="PANTHER" id="PTHR30344:SF1">
    <property type="entry name" value="6-PHOSPHOGLUCONOLACTONASE"/>
    <property type="match status" value="1"/>
</dbReference>
<keyword evidence="4" id="KW-1185">Reference proteome</keyword>